<dbReference type="PANTHER" id="PTHR10788">
    <property type="entry name" value="TREHALOSE-6-PHOSPHATE SYNTHASE"/>
    <property type="match status" value="1"/>
</dbReference>
<dbReference type="CDD" id="cd01627">
    <property type="entry name" value="HAD_TPP"/>
    <property type="match status" value="1"/>
</dbReference>
<dbReference type="CDD" id="cd03788">
    <property type="entry name" value="GT20_TPS"/>
    <property type="match status" value="1"/>
</dbReference>
<organism evidence="5 6">
    <name type="scientific">Gracilariopsis chorda</name>
    <dbReference type="NCBI Taxonomy" id="448386"/>
    <lineage>
        <taxon>Eukaryota</taxon>
        <taxon>Rhodophyta</taxon>
        <taxon>Florideophyceae</taxon>
        <taxon>Rhodymeniophycidae</taxon>
        <taxon>Gracilariales</taxon>
        <taxon>Gracilariaceae</taxon>
        <taxon>Gracilariopsis</taxon>
    </lineage>
</organism>
<dbReference type="NCBIfam" id="TIGR01484">
    <property type="entry name" value="HAD-SF-IIB"/>
    <property type="match status" value="1"/>
</dbReference>
<dbReference type="Pfam" id="PF00686">
    <property type="entry name" value="CBM_20"/>
    <property type="match status" value="1"/>
</dbReference>
<dbReference type="InterPro" id="IPR036412">
    <property type="entry name" value="HAD-like_sf"/>
</dbReference>
<dbReference type="SUPFAM" id="SSF49452">
    <property type="entry name" value="Starch-binding domain-like"/>
    <property type="match status" value="1"/>
</dbReference>
<feature type="region of interest" description="Disordered" evidence="3">
    <location>
        <begin position="971"/>
        <end position="1007"/>
    </location>
</feature>
<dbReference type="InterPro" id="IPR003337">
    <property type="entry name" value="Trehalose_PPase"/>
</dbReference>
<dbReference type="SMR" id="A0A2V3J4C8"/>
<feature type="region of interest" description="Disordered" evidence="3">
    <location>
        <begin position="136"/>
        <end position="164"/>
    </location>
</feature>
<reference evidence="5 6" key="1">
    <citation type="journal article" date="2018" name="Mol. Biol. Evol.">
        <title>Analysis of the draft genome of the red seaweed Gracilariopsis chorda provides insights into genome size evolution in Rhodophyta.</title>
        <authorList>
            <person name="Lee J."/>
            <person name="Yang E.C."/>
            <person name="Graf L."/>
            <person name="Yang J.H."/>
            <person name="Qiu H."/>
            <person name="Zel Zion U."/>
            <person name="Chan C.X."/>
            <person name="Stephens T.G."/>
            <person name="Weber A.P.M."/>
            <person name="Boo G.H."/>
            <person name="Boo S.M."/>
            <person name="Kim K.M."/>
            <person name="Shin Y."/>
            <person name="Jung M."/>
            <person name="Lee S.J."/>
            <person name="Yim H.S."/>
            <person name="Lee J.H."/>
            <person name="Bhattacharya D."/>
            <person name="Yoon H.S."/>
        </authorList>
    </citation>
    <scope>NUCLEOTIDE SEQUENCE [LARGE SCALE GENOMIC DNA]</scope>
    <source>
        <strain evidence="5 6">SKKU-2015</strain>
        <tissue evidence="5">Whole body</tissue>
    </source>
</reference>
<protein>
    <submittedName>
        <fullName evidence="5">Putative alpha,alpha-trehalose-phosphate synthase [UDP-forming] 7</fullName>
    </submittedName>
</protein>
<comment type="caution">
    <text evidence="5">The sequence shown here is derived from an EMBL/GenBank/DDBJ whole genome shotgun (WGS) entry which is preliminary data.</text>
</comment>
<dbReference type="PANTHER" id="PTHR10788:SF94">
    <property type="entry name" value="ALPHA,ALPHA-TREHALOSE-PHOSPHATE SYNTHASE [UDP-FORMING] 5"/>
    <property type="match status" value="1"/>
</dbReference>
<dbReference type="GO" id="GO:0004805">
    <property type="term" value="F:trehalose-phosphatase activity"/>
    <property type="evidence" value="ECO:0007669"/>
    <property type="project" value="TreeGrafter"/>
</dbReference>
<evidence type="ECO:0000256" key="1">
    <source>
        <dbReference type="ARBA" id="ARBA00005409"/>
    </source>
</evidence>
<comment type="similarity">
    <text evidence="1">In the N-terminal section; belongs to the glycosyltransferase 20 family.</text>
</comment>
<feature type="compositionally biased region" description="Basic and acidic residues" evidence="3">
    <location>
        <begin position="155"/>
        <end position="164"/>
    </location>
</feature>
<dbReference type="Gene3D" id="2.60.40.10">
    <property type="entry name" value="Immunoglobulins"/>
    <property type="match status" value="1"/>
</dbReference>
<accession>A0A2V3J4C8</accession>
<name>A0A2V3J4C8_9FLOR</name>
<dbReference type="InterPro" id="IPR001830">
    <property type="entry name" value="Glyco_trans_20"/>
</dbReference>
<dbReference type="InterPro" id="IPR013784">
    <property type="entry name" value="Carb-bd-like_fold"/>
</dbReference>
<dbReference type="InterPro" id="IPR013783">
    <property type="entry name" value="Ig-like_fold"/>
</dbReference>
<evidence type="ECO:0000313" key="6">
    <source>
        <dbReference type="Proteomes" id="UP000247409"/>
    </source>
</evidence>
<dbReference type="InterPro" id="IPR006379">
    <property type="entry name" value="HAD-SF_hydro_IIB"/>
</dbReference>
<dbReference type="Proteomes" id="UP000247409">
    <property type="component" value="Unassembled WGS sequence"/>
</dbReference>
<dbReference type="FunFam" id="3.40.50.2000:FF:000079">
    <property type="entry name" value="Trehalose-6-phosphate synthase 8"/>
    <property type="match status" value="1"/>
</dbReference>
<feature type="compositionally biased region" description="Polar residues" evidence="3">
    <location>
        <begin position="980"/>
        <end position="1007"/>
    </location>
</feature>
<proteinExistence type="inferred from homology"/>
<dbReference type="STRING" id="448386.A0A2V3J4C8"/>
<dbReference type="SUPFAM" id="SSF53756">
    <property type="entry name" value="UDP-Glycosyltransferase/glycogen phosphorylase"/>
    <property type="match status" value="1"/>
</dbReference>
<dbReference type="Gene3D" id="3.40.50.2000">
    <property type="entry name" value="Glycogen Phosphorylase B"/>
    <property type="match status" value="2"/>
</dbReference>
<feature type="domain" description="CBM20" evidence="4">
    <location>
        <begin position="3"/>
        <end position="125"/>
    </location>
</feature>
<dbReference type="OrthoDB" id="755951at2759"/>
<dbReference type="Pfam" id="PF00982">
    <property type="entry name" value="Glyco_transf_20"/>
    <property type="match status" value="1"/>
</dbReference>
<dbReference type="CDD" id="cd05467">
    <property type="entry name" value="CBM20"/>
    <property type="match status" value="1"/>
</dbReference>
<evidence type="ECO:0000256" key="2">
    <source>
        <dbReference type="ARBA" id="ARBA00006330"/>
    </source>
</evidence>
<dbReference type="GO" id="GO:0005829">
    <property type="term" value="C:cytosol"/>
    <property type="evidence" value="ECO:0007669"/>
    <property type="project" value="TreeGrafter"/>
</dbReference>
<dbReference type="Pfam" id="PF02358">
    <property type="entry name" value="Trehalose_PPase"/>
    <property type="match status" value="1"/>
</dbReference>
<dbReference type="InterPro" id="IPR023214">
    <property type="entry name" value="HAD_sf"/>
</dbReference>
<evidence type="ECO:0000256" key="3">
    <source>
        <dbReference type="SAM" id="MobiDB-lite"/>
    </source>
</evidence>
<dbReference type="AlphaFoldDB" id="A0A2V3J4C8"/>
<dbReference type="Gene3D" id="3.40.50.1000">
    <property type="entry name" value="HAD superfamily/HAD-like"/>
    <property type="match status" value="1"/>
</dbReference>
<evidence type="ECO:0000259" key="4">
    <source>
        <dbReference type="PROSITE" id="PS51166"/>
    </source>
</evidence>
<dbReference type="FunFam" id="3.40.50.1000:FF:000052">
    <property type="entry name" value="Alpha,alpha-trehalose-phosphate synthase [UDP-forming] 6"/>
    <property type="match status" value="1"/>
</dbReference>
<dbReference type="PROSITE" id="PS51166">
    <property type="entry name" value="CBM20"/>
    <property type="match status" value="1"/>
</dbReference>
<sequence>MVRISAEETRVTFVVHCETQFGQRLRLVGDHEDLGGGDPVRGIELTTSVREFPTWRISLTLPANRTYNYKYYCVPGATPDPTLEDAVRDLSVHGQEDYPPNDTLPIPEPFEERRVIQTIPASTMLVDEGQFGILNNDDPNRIRTTPRSIHSISPKPEDSLDDAKYSASISSSSAEPDSVIIALYRLPIIAERDANGHWSFAWDDDALYLTSTGLRRGLEQRNIKPLWVGILNSSEPVPLSDRDHISSTLLEKFSCVPVFLTADVMRKFYQGFCKNVLWPAFHMINNASDTNRKTKRFDDTTWYAYQRVNRMFSQKIVEHYDGHLIWVHDYHLMLLPYYLRIKISGVRVGFYLHIPWPSSEIFRMLPVRNELLKGLLSSSMLGFHLFDYARHFLSCCVRLLNLEHEAKRGNLGIEYEGRHVTIRVSHIGVDPQRFSDTLTMPHVRQRIAEYETRYNSKIVLGAVDDLDVIKGIALKLIAFENYLESASDRVRSRVVLIQVALPKAARVEETVRSEVRELVDRINAKFGTRAHKPVVYIEESISFDERIAIYSVCNAMLITPIRDGLNLIPYEYLVATPHSNGQLILSEFTGCSRALSSAVRVNPWDIHEVRDAIDNVIQNSDSKPGEIFRKHEADRKYVEGHSSVLWCQSFLRDLSEAEEQVQEVVRLGLSRGRGFRRLEFRDFKLLNSRDVVKAFRESRRKLFLFDYDGTLTPIDAETSYLAHKWARPTDDVLRNLNLLAQQENCTVIILSGRGVDAEGFHVPQMQSLGIAAEHGFYYKKPGSTEFETTAPDCDLSWIEIVKNLMQVYTERTDGSYIEEKSAGLVWHYLAADPEFGNWQSKEMHDHVETLMTPFEVQVVNGQGWLQVRLSDVNKGTMVRRILDDLGQTPDFILCCGDDRTDEDMFEVLSKEVAATDSKLFTTTVGVKPSNARYYLRSSGDVALLIENITEIALPGSATHVRSSTLEDMRPLAARSDSRDGPTNNAPASSSGILDSLQPGSLPQSLER</sequence>
<dbReference type="GO" id="GO:2001070">
    <property type="term" value="F:starch binding"/>
    <property type="evidence" value="ECO:0007669"/>
    <property type="project" value="InterPro"/>
</dbReference>
<keyword evidence="6" id="KW-1185">Reference proteome</keyword>
<dbReference type="InterPro" id="IPR002044">
    <property type="entry name" value="CBM20"/>
</dbReference>
<gene>
    <name evidence="5" type="ORF">BWQ96_01403</name>
</gene>
<evidence type="ECO:0000313" key="5">
    <source>
        <dbReference type="EMBL" id="PXF48847.1"/>
    </source>
</evidence>
<feature type="compositionally biased region" description="Polar residues" evidence="3">
    <location>
        <begin position="142"/>
        <end position="151"/>
    </location>
</feature>
<dbReference type="GO" id="GO:0005992">
    <property type="term" value="P:trehalose biosynthetic process"/>
    <property type="evidence" value="ECO:0007669"/>
    <property type="project" value="InterPro"/>
</dbReference>
<dbReference type="NCBIfam" id="TIGR00685">
    <property type="entry name" value="T6PP"/>
    <property type="match status" value="1"/>
</dbReference>
<dbReference type="EMBL" id="NBIV01000011">
    <property type="protein sequence ID" value="PXF48847.1"/>
    <property type="molecule type" value="Genomic_DNA"/>
</dbReference>
<dbReference type="SMART" id="SM01065">
    <property type="entry name" value="CBM_2"/>
    <property type="match status" value="1"/>
</dbReference>
<dbReference type="SUPFAM" id="SSF56784">
    <property type="entry name" value="HAD-like"/>
    <property type="match status" value="1"/>
</dbReference>
<comment type="similarity">
    <text evidence="2">In the C-terminal section; belongs to the trehalose phosphatase family.</text>
</comment>
<dbReference type="Gene3D" id="3.30.70.1020">
    <property type="entry name" value="Trehalose-6-phosphate phosphatase related protein, domain 2"/>
    <property type="match status" value="1"/>
</dbReference>